<dbReference type="Pfam" id="PF24587">
    <property type="entry name" value="DUF7612"/>
    <property type="match status" value="1"/>
</dbReference>
<dbReference type="Pfam" id="PF24588">
    <property type="entry name" value="DUF7613"/>
    <property type="match status" value="1"/>
</dbReference>
<accession>A0AAE8MQ91</accession>
<dbReference type="Pfam" id="PF24589">
    <property type="entry name" value="DUF7614"/>
    <property type="match status" value="1"/>
</dbReference>
<reference evidence="6" key="1">
    <citation type="submission" date="2018-03" db="EMBL/GenBank/DDBJ databases">
        <authorList>
            <person name="Guldener U."/>
        </authorList>
    </citation>
    <scope>NUCLEOTIDE SEQUENCE</scope>
</reference>
<dbReference type="InterPro" id="IPR056033">
    <property type="entry name" value="DUF7614"/>
</dbReference>
<feature type="compositionally biased region" description="Basic residues" evidence="1">
    <location>
        <begin position="13"/>
        <end position="25"/>
    </location>
</feature>
<feature type="domain" description="DUF7611" evidence="2">
    <location>
        <begin position="576"/>
        <end position="731"/>
    </location>
</feature>
<proteinExistence type="predicted"/>
<feature type="region of interest" description="Disordered" evidence="1">
    <location>
        <begin position="257"/>
        <end position="323"/>
    </location>
</feature>
<evidence type="ECO:0000259" key="5">
    <source>
        <dbReference type="Pfam" id="PF24589"/>
    </source>
</evidence>
<evidence type="ECO:0000259" key="4">
    <source>
        <dbReference type="Pfam" id="PF24588"/>
    </source>
</evidence>
<protein>
    <submittedName>
        <fullName evidence="6">Uncharacterized protein</fullName>
    </submittedName>
</protein>
<organism evidence="6 7">
    <name type="scientific">Cephalotrichum gorgonifer</name>
    <dbReference type="NCBI Taxonomy" id="2041049"/>
    <lineage>
        <taxon>Eukaryota</taxon>
        <taxon>Fungi</taxon>
        <taxon>Dikarya</taxon>
        <taxon>Ascomycota</taxon>
        <taxon>Pezizomycotina</taxon>
        <taxon>Sordariomycetes</taxon>
        <taxon>Hypocreomycetidae</taxon>
        <taxon>Microascales</taxon>
        <taxon>Microascaceae</taxon>
        <taxon>Cephalotrichum</taxon>
    </lineage>
</organism>
<dbReference type="AlphaFoldDB" id="A0AAE8MQ91"/>
<comment type="caution">
    <text evidence="6">The sequence shown here is derived from an EMBL/GenBank/DDBJ whole genome shotgun (WGS) entry which is preliminary data.</text>
</comment>
<feature type="compositionally biased region" description="Polar residues" evidence="1">
    <location>
        <begin position="205"/>
        <end position="218"/>
    </location>
</feature>
<dbReference type="Pfam" id="PF24586">
    <property type="entry name" value="DUF7611"/>
    <property type="match status" value="1"/>
</dbReference>
<evidence type="ECO:0000313" key="7">
    <source>
        <dbReference type="Proteomes" id="UP001187682"/>
    </source>
</evidence>
<feature type="region of interest" description="Disordered" evidence="1">
    <location>
        <begin position="1"/>
        <end position="221"/>
    </location>
</feature>
<feature type="compositionally biased region" description="Polar residues" evidence="1">
    <location>
        <begin position="31"/>
        <end position="47"/>
    </location>
</feature>
<keyword evidence="7" id="KW-1185">Reference proteome</keyword>
<dbReference type="InterPro" id="IPR056032">
    <property type="entry name" value="DUF7613"/>
</dbReference>
<sequence length="1173" mass="129776">MENDSLNDDGRTSSRRNRLMKKLFHKDKPEATQQGDLDDFFQTTASDTLEVKHAVPPPPPPSSSPPAGRVRPKLNIASASRYPQAIPVQPDQSLPLRPPPQNSPRRPTPNRKGLLVRFVDSWPDVIGEGGDECPEPTVEISKRKKARPPPATGNRQPPHQAPVTGRPPADRPDVASSGDGLPGQSPQFLQVGGVEGSSFGADEQGTISPGNARTSRFLDTSRYKDENRRSFIETHQAKMHLAEGRAFVAAAKAASPAPATPNVADSHAGEPARSRPLYESPTSRTTQPIMDPAAEQYTQPQNDLPQSPVSMDSTASSSYSQSSAFDNYSRQGSILASQSVTSAPHSYLRQNSIAPSIAPPSAVSVSTLNNSSRQNSVIAPPSASSSISGAYGFPTPSRQLSLLNQAEHMKPASRQQSFNVQDVVKAAGDDALTAFISRTRHLFELFRLHAESVRPISTSMPIPLARASLWWFIKGRMGLEMTIRNREGTPQSQMQVELDRQQAYTNIAKGYWISEMAIPELMEARGLRLEPEVEDARRALLSNLRKITMSMKRNNMLPPDEAFLPQTIDKSIWVEYPDLSQDVVALLTGNAGSGMTTTQRTTPPLTTVESLPLGDTNEYFNYSRIAVDAYLMEQGMESQRVTLPCLLSAVRAQNQSNLSFILSSQSGQVQIRIQGNKALGPTWDDVRWIPEASVLNIRLPRGFRLDIHCARQDFGMLWSMYDFGRKVQATLYPRSDELVTFQSSLPEFEYIDSDPQSRSFPKESQQNCDITLFEKVQKESIAGGTRCLHRGCRIAVVTGSHTRTLSGINQTFLPTLPIQFTFLRGNSGMPALHLKFDDGRRKGHMVLSFKDEKERLDFHMLFTGAKVGNDEVVVAKLPIAGFKLSQRLADAEGMAGLEKFPWSLVKVINDESMGEEPPTVLSDRLRVWIDFNLGTITDRMNMAPGEFKLRLEVGNPKVLRVLRLPQDDLTIGLSESHVPKDAIKDVAQCLQVVSKSQSIRSYTFKAMNDLHLFQEALTGFKVIFDAVAASFSISRRRMVVPIHKKWEAGKTRIQVVQQDKVMQMLVFFEDFHHGHCMGFVLKGTDVFETTGRGSKAGLKLVDAKFPLPRRGDEGQKKGIVGNPDDAAFVCLDLPEIPGEHDDISILFESETDRDKLCQVLPAPVKGSRLSRIK</sequence>
<feature type="domain" description="DUF7612" evidence="3">
    <location>
        <begin position="733"/>
        <end position="864"/>
    </location>
</feature>
<dbReference type="Proteomes" id="UP001187682">
    <property type="component" value="Unassembled WGS sequence"/>
</dbReference>
<evidence type="ECO:0000259" key="3">
    <source>
        <dbReference type="Pfam" id="PF24587"/>
    </source>
</evidence>
<dbReference type="EMBL" id="ONZQ02000001">
    <property type="protein sequence ID" value="SPN97099.1"/>
    <property type="molecule type" value="Genomic_DNA"/>
</dbReference>
<dbReference type="InterPro" id="IPR056030">
    <property type="entry name" value="DUF7611"/>
</dbReference>
<feature type="domain" description="DUF7614" evidence="5">
    <location>
        <begin position="1024"/>
        <end position="1161"/>
    </location>
</feature>
<gene>
    <name evidence="6" type="ORF">DNG_00615</name>
</gene>
<evidence type="ECO:0000256" key="1">
    <source>
        <dbReference type="SAM" id="MobiDB-lite"/>
    </source>
</evidence>
<dbReference type="InterPro" id="IPR056031">
    <property type="entry name" value="DUF7612"/>
</dbReference>
<feature type="compositionally biased region" description="Low complexity" evidence="1">
    <location>
        <begin position="310"/>
        <end position="323"/>
    </location>
</feature>
<name>A0AAE8MQ91_9PEZI</name>
<feature type="compositionally biased region" description="Pro residues" evidence="1">
    <location>
        <begin position="55"/>
        <end position="64"/>
    </location>
</feature>
<feature type="domain" description="DUF7613" evidence="4">
    <location>
        <begin position="869"/>
        <end position="1018"/>
    </location>
</feature>
<evidence type="ECO:0000313" key="6">
    <source>
        <dbReference type="EMBL" id="SPN97099.1"/>
    </source>
</evidence>
<evidence type="ECO:0000259" key="2">
    <source>
        <dbReference type="Pfam" id="PF24586"/>
    </source>
</evidence>
<feature type="compositionally biased region" description="Polar residues" evidence="1">
    <location>
        <begin position="296"/>
        <end position="309"/>
    </location>
</feature>